<comment type="similarity">
    <text evidence="7">Belongs to the AP2/ERF transcription factor family. ERF subfamily.</text>
</comment>
<dbReference type="Pfam" id="PF00847">
    <property type="entry name" value="AP2"/>
    <property type="match status" value="1"/>
</dbReference>
<dbReference type="GO" id="GO:0003700">
    <property type="term" value="F:DNA-binding transcription factor activity"/>
    <property type="evidence" value="ECO:0007669"/>
    <property type="project" value="InterPro"/>
</dbReference>
<keyword evidence="11" id="KW-1185">Reference proteome</keyword>
<reference evidence="10 11" key="1">
    <citation type="submission" date="2020-06" db="EMBL/GenBank/DDBJ databases">
        <title>WGS assembly of Ceratodon purpureus strain R40.</title>
        <authorList>
            <person name="Carey S.B."/>
            <person name="Jenkins J."/>
            <person name="Shu S."/>
            <person name="Lovell J.T."/>
            <person name="Sreedasyam A."/>
            <person name="Maumus F."/>
            <person name="Tiley G.P."/>
            <person name="Fernandez-Pozo N."/>
            <person name="Barry K."/>
            <person name="Chen C."/>
            <person name="Wang M."/>
            <person name="Lipzen A."/>
            <person name="Daum C."/>
            <person name="Saski C.A."/>
            <person name="Payton A.C."/>
            <person name="Mcbreen J.C."/>
            <person name="Conrad R.E."/>
            <person name="Kollar L.M."/>
            <person name="Olsson S."/>
            <person name="Huttunen S."/>
            <person name="Landis J.B."/>
            <person name="Wickett N.J."/>
            <person name="Johnson M.G."/>
            <person name="Rensing S.A."/>
            <person name="Grimwood J."/>
            <person name="Schmutz J."/>
            <person name="Mcdaniel S.F."/>
        </authorList>
    </citation>
    <scope>NUCLEOTIDE SEQUENCE [LARGE SCALE GENOMIC DNA]</scope>
    <source>
        <strain evidence="10 11">R40</strain>
    </source>
</reference>
<dbReference type="InterPro" id="IPR036955">
    <property type="entry name" value="AP2/ERF_dom_sf"/>
</dbReference>
<evidence type="ECO:0000259" key="9">
    <source>
        <dbReference type="PROSITE" id="PS51032"/>
    </source>
</evidence>
<dbReference type="SUPFAM" id="SSF54171">
    <property type="entry name" value="DNA-binding domain"/>
    <property type="match status" value="1"/>
</dbReference>
<evidence type="ECO:0000256" key="7">
    <source>
        <dbReference type="ARBA" id="ARBA00024343"/>
    </source>
</evidence>
<dbReference type="PROSITE" id="PS51032">
    <property type="entry name" value="AP2_ERF"/>
    <property type="match status" value="1"/>
</dbReference>
<dbReference type="InterPro" id="IPR001471">
    <property type="entry name" value="AP2/ERF_dom"/>
</dbReference>
<feature type="domain" description="AP2/ERF" evidence="9">
    <location>
        <begin position="17"/>
        <end position="74"/>
    </location>
</feature>
<keyword evidence="6" id="KW-0539">Nucleus</keyword>
<dbReference type="CDD" id="cd00018">
    <property type="entry name" value="AP2"/>
    <property type="match status" value="1"/>
</dbReference>
<feature type="region of interest" description="Disordered" evidence="8">
    <location>
        <begin position="102"/>
        <end position="143"/>
    </location>
</feature>
<dbReference type="AlphaFoldDB" id="A0A8T0GEJ0"/>
<evidence type="ECO:0000256" key="6">
    <source>
        <dbReference type="ARBA" id="ARBA00023242"/>
    </source>
</evidence>
<feature type="compositionally biased region" description="Low complexity" evidence="8">
    <location>
        <begin position="117"/>
        <end position="136"/>
    </location>
</feature>
<dbReference type="GO" id="GO:0005634">
    <property type="term" value="C:nucleus"/>
    <property type="evidence" value="ECO:0007669"/>
    <property type="project" value="UniProtKB-SubCell"/>
</dbReference>
<dbReference type="GO" id="GO:0003677">
    <property type="term" value="F:DNA binding"/>
    <property type="evidence" value="ECO:0007669"/>
    <property type="project" value="UniProtKB-KW"/>
</dbReference>
<evidence type="ECO:0000313" key="11">
    <source>
        <dbReference type="Proteomes" id="UP000822688"/>
    </source>
</evidence>
<dbReference type="PANTHER" id="PTHR31985">
    <property type="entry name" value="ETHYLENE-RESPONSIVE TRANSCRIPTION FACTOR ERF042-RELATED"/>
    <property type="match status" value="1"/>
</dbReference>
<evidence type="ECO:0000256" key="5">
    <source>
        <dbReference type="ARBA" id="ARBA00023163"/>
    </source>
</evidence>
<proteinExistence type="inferred from homology"/>
<dbReference type="SMART" id="SM00380">
    <property type="entry name" value="AP2"/>
    <property type="match status" value="1"/>
</dbReference>
<dbReference type="PRINTS" id="PR00367">
    <property type="entry name" value="ETHRSPELEMNT"/>
</dbReference>
<evidence type="ECO:0000256" key="1">
    <source>
        <dbReference type="ARBA" id="ARBA00004123"/>
    </source>
</evidence>
<dbReference type="InterPro" id="IPR016177">
    <property type="entry name" value="DNA-bd_dom_sf"/>
</dbReference>
<dbReference type="Proteomes" id="UP000822688">
    <property type="component" value="Chromosome 11"/>
</dbReference>
<evidence type="ECO:0000256" key="8">
    <source>
        <dbReference type="SAM" id="MobiDB-lite"/>
    </source>
</evidence>
<evidence type="ECO:0000256" key="3">
    <source>
        <dbReference type="ARBA" id="ARBA00023125"/>
    </source>
</evidence>
<dbReference type="PANTHER" id="PTHR31985:SF312">
    <property type="entry name" value="AP2_ERF DOMAIN-CONTAINING PROTEIN"/>
    <property type="match status" value="1"/>
</dbReference>
<evidence type="ECO:0000313" key="10">
    <source>
        <dbReference type="EMBL" id="KAG0557105.1"/>
    </source>
</evidence>
<organism evidence="10 11">
    <name type="scientific">Ceratodon purpureus</name>
    <name type="common">Fire moss</name>
    <name type="synonym">Dicranum purpureum</name>
    <dbReference type="NCBI Taxonomy" id="3225"/>
    <lineage>
        <taxon>Eukaryota</taxon>
        <taxon>Viridiplantae</taxon>
        <taxon>Streptophyta</taxon>
        <taxon>Embryophyta</taxon>
        <taxon>Bryophyta</taxon>
        <taxon>Bryophytina</taxon>
        <taxon>Bryopsida</taxon>
        <taxon>Dicranidae</taxon>
        <taxon>Pseudoditrichales</taxon>
        <taxon>Ditrichaceae</taxon>
        <taxon>Ceratodon</taxon>
    </lineage>
</organism>
<dbReference type="EMBL" id="CM026432">
    <property type="protein sequence ID" value="KAG0557105.1"/>
    <property type="molecule type" value="Genomic_DNA"/>
</dbReference>
<comment type="subcellular location">
    <subcellularLocation>
        <location evidence="1">Nucleus</location>
    </subcellularLocation>
</comment>
<sequence length="224" mass="25018">MIGAGHHVQQHETNHPIYKGVRRRPWGSWVSEIRKPKSKSRIWLGSFDTAEVAARAYDTAALALRGAEAQLNFPNMVSTLPRPVDLTDKSIQAAAIEAAQTFSRHRKWHSTHDSRSQSRSMMPRSSSQGSSEQMSSHLPSCSSNIPQQIRACQETMSSCEDQFERVSNYSSESADFITSDAEMECSSPMLLDGETILYTIPDSSAIDSDEGTMSNSWEPRLWSF</sequence>
<protein>
    <recommendedName>
        <fullName evidence="9">AP2/ERF domain-containing protein</fullName>
    </recommendedName>
</protein>
<evidence type="ECO:0000256" key="2">
    <source>
        <dbReference type="ARBA" id="ARBA00023015"/>
    </source>
</evidence>
<gene>
    <name evidence="10" type="ORF">KC19_11G102500</name>
</gene>
<name>A0A8T0GEJ0_CERPU</name>
<dbReference type="Gene3D" id="3.30.730.10">
    <property type="entry name" value="AP2/ERF domain"/>
    <property type="match status" value="1"/>
</dbReference>
<keyword evidence="2" id="KW-0805">Transcription regulation</keyword>
<dbReference type="FunFam" id="3.30.730.10:FF:000001">
    <property type="entry name" value="Ethylene-responsive transcription factor 2"/>
    <property type="match status" value="1"/>
</dbReference>
<keyword evidence="4" id="KW-0010">Activator</keyword>
<evidence type="ECO:0000256" key="4">
    <source>
        <dbReference type="ARBA" id="ARBA00023159"/>
    </source>
</evidence>
<comment type="caution">
    <text evidence="10">The sequence shown here is derived from an EMBL/GenBank/DDBJ whole genome shotgun (WGS) entry which is preliminary data.</text>
</comment>
<dbReference type="InterPro" id="IPR051032">
    <property type="entry name" value="AP2/ERF_TF_ERF_subfamily"/>
</dbReference>
<accession>A0A8T0GEJ0</accession>
<keyword evidence="3" id="KW-0238">DNA-binding</keyword>
<keyword evidence="5" id="KW-0804">Transcription</keyword>